<gene>
    <name evidence="2" type="ORF">CBF29_10830</name>
</gene>
<feature type="transmembrane region" description="Helical" evidence="1">
    <location>
        <begin position="50"/>
        <end position="72"/>
    </location>
</feature>
<feature type="transmembrane region" description="Helical" evidence="1">
    <location>
        <begin position="20"/>
        <end position="38"/>
    </location>
</feature>
<dbReference type="PROSITE" id="PS51257">
    <property type="entry name" value="PROKAR_LIPOPROTEIN"/>
    <property type="match status" value="1"/>
</dbReference>
<evidence type="ECO:0000313" key="3">
    <source>
        <dbReference type="Proteomes" id="UP000287605"/>
    </source>
</evidence>
<dbReference type="OrthoDB" id="9798708at2"/>
<keyword evidence="3" id="KW-1185">Reference proteome</keyword>
<reference evidence="2 3" key="1">
    <citation type="submission" date="2017-05" db="EMBL/GenBank/DDBJ databases">
        <title>Vagococcus spp. assemblies.</title>
        <authorList>
            <person name="Gulvik C.A."/>
        </authorList>
    </citation>
    <scope>NUCLEOTIDE SEQUENCE [LARGE SCALE GENOMIC DNA]</scope>
    <source>
        <strain evidence="2 3">CCUG 51432</strain>
    </source>
</reference>
<keyword evidence="1" id="KW-0812">Transmembrane</keyword>
<accession>A0A430APN6</accession>
<dbReference type="AlphaFoldDB" id="A0A430APN6"/>
<dbReference type="Proteomes" id="UP000287605">
    <property type="component" value="Unassembled WGS sequence"/>
</dbReference>
<proteinExistence type="predicted"/>
<keyword evidence="1" id="KW-1133">Transmembrane helix</keyword>
<evidence type="ECO:0000313" key="2">
    <source>
        <dbReference type="EMBL" id="RSU09857.1"/>
    </source>
</evidence>
<comment type="caution">
    <text evidence="2">The sequence shown here is derived from an EMBL/GenBank/DDBJ whole genome shotgun (WGS) entry which is preliminary data.</text>
</comment>
<organism evidence="2 3">
    <name type="scientific">Vagococcus elongatus</name>
    <dbReference type="NCBI Taxonomy" id="180344"/>
    <lineage>
        <taxon>Bacteria</taxon>
        <taxon>Bacillati</taxon>
        <taxon>Bacillota</taxon>
        <taxon>Bacilli</taxon>
        <taxon>Lactobacillales</taxon>
        <taxon>Enterococcaceae</taxon>
        <taxon>Vagococcus</taxon>
    </lineage>
</organism>
<keyword evidence="1" id="KW-0472">Membrane</keyword>
<name>A0A430APN6_9ENTE</name>
<dbReference type="EMBL" id="NGKA01000018">
    <property type="protein sequence ID" value="RSU09857.1"/>
    <property type="molecule type" value="Genomic_DNA"/>
</dbReference>
<dbReference type="RefSeq" id="WP_126809746.1">
    <property type="nucleotide sequence ID" value="NZ_NGKA01000018.1"/>
</dbReference>
<sequence length="73" mass="8014">MKSLFFAIIEMLKKTAPVSIVTNIVLGCVLFFVGLWLLKNHPTKKTMYSACFIISGLLVVGAVSTSVVSYLIF</sequence>
<evidence type="ECO:0000256" key="1">
    <source>
        <dbReference type="SAM" id="Phobius"/>
    </source>
</evidence>
<protein>
    <submittedName>
        <fullName evidence="2">Uncharacterized protein</fullName>
    </submittedName>
</protein>